<evidence type="ECO:0000256" key="2">
    <source>
        <dbReference type="ARBA" id="ARBA00022692"/>
    </source>
</evidence>
<keyword evidence="2 6" id="KW-0812">Transmembrane</keyword>
<evidence type="ECO:0000313" key="8">
    <source>
        <dbReference type="Proteomes" id="UP001370490"/>
    </source>
</evidence>
<evidence type="ECO:0000256" key="3">
    <source>
        <dbReference type="ARBA" id="ARBA00022989"/>
    </source>
</evidence>
<dbReference type="PANTHER" id="PTHR31509">
    <property type="entry name" value="BPS1-LIKE PROTEIN"/>
    <property type="match status" value="1"/>
</dbReference>
<evidence type="ECO:0000256" key="1">
    <source>
        <dbReference type="ARBA" id="ARBA00004167"/>
    </source>
</evidence>
<protein>
    <submittedName>
        <fullName evidence="7">Protein ROH1-like</fullName>
    </submittedName>
</protein>
<gene>
    <name evidence="7" type="ORF">RJ641_001301</name>
</gene>
<dbReference type="AlphaFoldDB" id="A0AAN8W7Y6"/>
<name>A0AAN8W7Y6_9MAGN</name>
<dbReference type="Proteomes" id="UP001370490">
    <property type="component" value="Unassembled WGS sequence"/>
</dbReference>
<reference evidence="7 8" key="1">
    <citation type="submission" date="2023-12" db="EMBL/GenBank/DDBJ databases">
        <title>A high-quality genome assembly for Dillenia turbinata (Dilleniales).</title>
        <authorList>
            <person name="Chanderbali A."/>
        </authorList>
    </citation>
    <scope>NUCLEOTIDE SEQUENCE [LARGE SCALE GENOMIC DNA]</scope>
    <source>
        <strain evidence="7">LSX21</strain>
        <tissue evidence="7">Leaf</tissue>
    </source>
</reference>
<dbReference type="InterPro" id="IPR008511">
    <property type="entry name" value="ROH1-like"/>
</dbReference>
<dbReference type="GO" id="GO:0016020">
    <property type="term" value="C:membrane"/>
    <property type="evidence" value="ECO:0007669"/>
    <property type="project" value="UniProtKB-SubCell"/>
</dbReference>
<sequence length="414" mass="45990">MPATEGSFIGRSILSIRRNRVNSIDGSPEQELEDLELFQKHVSDRFTDLLHCQLPQPPASPVGDSSSASPGDGTAAISAVDNILSIAWLRKLLDSFLCCEAEFKAVLVIGRDPSQFTKPPLDRLVPELHDRTVKALDVCNAISHGLESIRHWQKLAEIAFLALQQSPFSDGQVRRARKALNVLITSMALDEKESYSNKTTERNWSFGRRGGAAAAHREQNIGYFRSLSWGVSKTWSASKQIQAMATNLCAPRGNEANAAAQAVYIMGVVLAFVMWALVATIPCQERMGLASHLPIPRNVGWAQSMFGLQEKIAEEWKRKEKKGSAGLLEELQKIDKLGQSLFELANSYSYPPEEQKVEEIIALVGEVADTCRKMEEGLIPLQRQVREVFHRIVRSRTEVLEIIDQVGKLSSPMN</sequence>
<evidence type="ECO:0000256" key="6">
    <source>
        <dbReference type="SAM" id="Phobius"/>
    </source>
</evidence>
<proteinExistence type="inferred from homology"/>
<evidence type="ECO:0000256" key="4">
    <source>
        <dbReference type="ARBA" id="ARBA00023136"/>
    </source>
</evidence>
<comment type="similarity">
    <text evidence="5">Belongs to the ROH1 family.</text>
</comment>
<keyword evidence="8" id="KW-1185">Reference proteome</keyword>
<feature type="transmembrane region" description="Helical" evidence="6">
    <location>
        <begin position="262"/>
        <end position="281"/>
    </location>
</feature>
<accession>A0AAN8W7Y6</accession>
<organism evidence="7 8">
    <name type="scientific">Dillenia turbinata</name>
    <dbReference type="NCBI Taxonomy" id="194707"/>
    <lineage>
        <taxon>Eukaryota</taxon>
        <taxon>Viridiplantae</taxon>
        <taxon>Streptophyta</taxon>
        <taxon>Embryophyta</taxon>
        <taxon>Tracheophyta</taxon>
        <taxon>Spermatophyta</taxon>
        <taxon>Magnoliopsida</taxon>
        <taxon>eudicotyledons</taxon>
        <taxon>Gunneridae</taxon>
        <taxon>Pentapetalae</taxon>
        <taxon>Dilleniales</taxon>
        <taxon>Dilleniaceae</taxon>
        <taxon>Dillenia</taxon>
    </lineage>
</organism>
<evidence type="ECO:0000256" key="5">
    <source>
        <dbReference type="ARBA" id="ARBA00035114"/>
    </source>
</evidence>
<keyword evidence="4 6" id="KW-0472">Membrane</keyword>
<dbReference type="EMBL" id="JBAMMX010000001">
    <property type="protein sequence ID" value="KAK6947828.1"/>
    <property type="molecule type" value="Genomic_DNA"/>
</dbReference>
<dbReference type="Pfam" id="PF05633">
    <property type="entry name" value="ROH1-like"/>
    <property type="match status" value="1"/>
</dbReference>
<comment type="caution">
    <text evidence="7">The sequence shown here is derived from an EMBL/GenBank/DDBJ whole genome shotgun (WGS) entry which is preliminary data.</text>
</comment>
<evidence type="ECO:0000313" key="7">
    <source>
        <dbReference type="EMBL" id="KAK6947828.1"/>
    </source>
</evidence>
<comment type="subcellular location">
    <subcellularLocation>
        <location evidence="1">Membrane</location>
        <topology evidence="1">Single-pass membrane protein</topology>
    </subcellularLocation>
</comment>
<keyword evidence="3 6" id="KW-1133">Transmembrane helix</keyword>